<dbReference type="EMBL" id="JAGTXO010000030">
    <property type="protein sequence ID" value="KAG8460789.1"/>
    <property type="molecule type" value="Genomic_DNA"/>
</dbReference>
<feature type="chain" id="PRO_5035243971" description="Nucleotide-diphospho-sugar transferase domain-containing protein" evidence="1">
    <location>
        <begin position="27"/>
        <end position="803"/>
    </location>
</feature>
<evidence type="ECO:0000313" key="3">
    <source>
        <dbReference type="Proteomes" id="UP000751190"/>
    </source>
</evidence>
<reference evidence="2" key="1">
    <citation type="submission" date="2021-05" db="EMBL/GenBank/DDBJ databases">
        <title>The genome of the haptophyte Pavlova lutheri (Diacronema luteri, Pavlovales) - a model for lipid biosynthesis in eukaryotic algae.</title>
        <authorList>
            <person name="Hulatt C.J."/>
            <person name="Posewitz M.C."/>
        </authorList>
    </citation>
    <scope>NUCLEOTIDE SEQUENCE</scope>
    <source>
        <strain evidence="2">NIVA-4/92</strain>
    </source>
</reference>
<dbReference type="Proteomes" id="UP000751190">
    <property type="component" value="Unassembled WGS sequence"/>
</dbReference>
<comment type="caution">
    <text evidence="2">The sequence shown here is derived from an EMBL/GenBank/DDBJ whole genome shotgun (WGS) entry which is preliminary data.</text>
</comment>
<sequence>MGAYVRPAVAVPLTLWFAALSLFLTAQHISPTSDARVRLGDERARPPLDPRHEPPAAAAVATSAVRGAAAARRCEGRFCSVGKLAPYRAGDFERPGELERAVRARSWEGELVLSYANAGGSAWVANLAFSLRDVGIEHFLLLMMSDGACANLFASAAALSCGWSSWDMGGCKSEAESTGATERMWFIRHHYLARIIELGTVNVMALDGDVTVNAMPYALLHEPGRLGDVHAVVSLDNAPSALNVNNGFLYLRRCAPGGQVHRALLEILQRERDVCANASAFFSADGRVAAYWRETDARGITMAEGGRHMPRFVSAKDQKIYQDVLASACCARHIALRYEPSSVRVTKGRWADFVRHFTGGLSVDEMLGCVALTPHPLRPFERGDPDFFEAKHRIARFSHWSKALRLPARPPGGGIVGLDLRGSPARAAADGAGEAAGEVLGAPNTSFIASWHGTTEGEIPGWTGLWAMAPPQVAHFVGGMDKVGAMLSLGWWRHEVEVLLAGLPRAPDGSPVAVGAVDGPTQRHFRDGLPRALALGGAGAAAWHADLAVSVRAQGARRLWLAAVASALGRVAVEPVTDCTQPWIVRLNNSAFGYSRRNQRVPRLGIFQEVDERSRVGATLGECARGFSPPHPHPQGVCCFALFDVRAKARARHGVHGLPGAHHRLVDALLARPGATRADVEWAATGLPVRGEVDAEALVERLGAADARAARAHVLVLRVDEHFGWPLLARLSRGTRESFCADLGERCAQLAPNGARLLPAMPPALAQALVTGRAPAAGALNPASSVAEWAAAHPQAASVSSAH</sequence>
<evidence type="ECO:0008006" key="4">
    <source>
        <dbReference type="Google" id="ProtNLM"/>
    </source>
</evidence>
<accession>A0A8J5XH69</accession>
<protein>
    <recommendedName>
        <fullName evidence="4">Nucleotide-diphospho-sugar transferase domain-containing protein</fullName>
    </recommendedName>
</protein>
<dbReference type="OrthoDB" id="10530209at2759"/>
<keyword evidence="1" id="KW-0732">Signal</keyword>
<evidence type="ECO:0000256" key="1">
    <source>
        <dbReference type="SAM" id="SignalP"/>
    </source>
</evidence>
<gene>
    <name evidence="2" type="ORF">KFE25_010844</name>
</gene>
<organism evidence="2 3">
    <name type="scientific">Diacronema lutheri</name>
    <name type="common">Unicellular marine alga</name>
    <name type="synonym">Monochrysis lutheri</name>
    <dbReference type="NCBI Taxonomy" id="2081491"/>
    <lineage>
        <taxon>Eukaryota</taxon>
        <taxon>Haptista</taxon>
        <taxon>Haptophyta</taxon>
        <taxon>Pavlovophyceae</taxon>
        <taxon>Pavlovales</taxon>
        <taxon>Pavlovaceae</taxon>
        <taxon>Diacronema</taxon>
    </lineage>
</organism>
<evidence type="ECO:0000313" key="2">
    <source>
        <dbReference type="EMBL" id="KAG8460789.1"/>
    </source>
</evidence>
<dbReference type="AlphaFoldDB" id="A0A8J5XH69"/>
<name>A0A8J5XH69_DIALT</name>
<proteinExistence type="predicted"/>
<keyword evidence="3" id="KW-1185">Reference proteome</keyword>
<feature type="signal peptide" evidence="1">
    <location>
        <begin position="1"/>
        <end position="26"/>
    </location>
</feature>